<dbReference type="InterPro" id="IPR027417">
    <property type="entry name" value="P-loop_NTPase"/>
</dbReference>
<protein>
    <submittedName>
        <fullName evidence="2">Uncharacterized protein</fullName>
    </submittedName>
</protein>
<dbReference type="Pfam" id="PF13385">
    <property type="entry name" value="Laminin_G_3"/>
    <property type="match status" value="1"/>
</dbReference>
<feature type="compositionally biased region" description="Acidic residues" evidence="1">
    <location>
        <begin position="185"/>
        <end position="198"/>
    </location>
</feature>
<name>A7SJB9_NEMVE</name>
<evidence type="ECO:0000313" key="2">
    <source>
        <dbReference type="EMBL" id="EDO36193.1"/>
    </source>
</evidence>
<proteinExistence type="predicted"/>
<feature type="region of interest" description="Disordered" evidence="1">
    <location>
        <begin position="399"/>
        <end position="458"/>
    </location>
</feature>
<evidence type="ECO:0000256" key="1">
    <source>
        <dbReference type="SAM" id="MobiDB-lite"/>
    </source>
</evidence>
<gene>
    <name evidence="2" type="ORF">NEMVEDRAFT_v1g213154</name>
</gene>
<dbReference type="SUPFAM" id="SSF49899">
    <property type="entry name" value="Concanavalin A-like lectins/glucanases"/>
    <property type="match status" value="1"/>
</dbReference>
<evidence type="ECO:0000313" key="3">
    <source>
        <dbReference type="Proteomes" id="UP000001593"/>
    </source>
</evidence>
<feature type="compositionally biased region" description="Low complexity" evidence="1">
    <location>
        <begin position="26"/>
        <end position="39"/>
    </location>
</feature>
<keyword evidence="3" id="KW-1185">Reference proteome</keyword>
<feature type="compositionally biased region" description="Polar residues" evidence="1">
    <location>
        <begin position="105"/>
        <end position="114"/>
    </location>
</feature>
<dbReference type="EMBL" id="DS469676">
    <property type="protein sequence ID" value="EDO36193.1"/>
    <property type="molecule type" value="Genomic_DNA"/>
</dbReference>
<dbReference type="Gene3D" id="3.40.50.300">
    <property type="entry name" value="P-loop containing nucleotide triphosphate hydrolases"/>
    <property type="match status" value="1"/>
</dbReference>
<dbReference type="AlphaFoldDB" id="A7SJB9"/>
<dbReference type="PANTHER" id="PTHR19963:SF30">
    <property type="entry name" value="ENDONUCLEASE_EXONUCLEASE_PHOSPHATASE DOMAIN-CONTAINING PROTEIN"/>
    <property type="match status" value="1"/>
</dbReference>
<sequence>MANVEELSATVAALQARIDELTAQNAPTPDSSASTSSSTLGGPVRVLPRERKVRKYDGTKDDKVLEDWAEDAQRAVDAMKLEGRDAADFLFGSLDGAARDEPIISCQNATSSQGPKGEPGARGPPGVTGAQGPRGPPGQVLYMNSTSGNTTAVPGPKGDKGDPGRPGLNGTDGRPGLKGSAEKTAEEEEKGSEEEKAEEETKHEDEGEGEGEETNSKEKEEGEKDEEKGKKEEDQDVESKADSGESTTAPEEVPVEEPKKVEIPIDASHPEVVKMVEQVMVDAEKKEPELAPEEYVSVLEEAIQARCEELIKMREHDPNGPSFGGYVIDNFPRSREQFSAMVERGIIPDDVVILRDESDNGEFLLKRWYANNKEELHKVWEARRAELRAKLEAERLEKERLEREEAERKAEEEARRKAEEEAARLAAGEEEGLDGAKGANGTRGELGPKGDRGLPGRAISPSFASCTNESDVGQMRFDNGFLQVCTGTGGWRSMQYQGCEPLNVAQRNLDAFKKSSFAVLFQFNKNLDVNLGNGTTENITADFQNGSLSPSPSYEESAMGSAIHLTGNQHINFQGLPLKMWSRSDWSVMVLLKVIDSGLNADKEVPILGSGTTQTGRGFHLGLRRKKLLIGFYSNDMEGNTELNYDQWYHVTFIWKSSGSRGTRQIFIDGVLDKEENDVVYYSGDSDNSEIGAWWDSSNKPTNLVIDTLYIINTIVDYRVQPDAQTLCQARGVNSNMP</sequence>
<reference evidence="2 3" key="1">
    <citation type="journal article" date="2007" name="Science">
        <title>Sea anemone genome reveals ancestral eumetazoan gene repertoire and genomic organization.</title>
        <authorList>
            <person name="Putnam N.H."/>
            <person name="Srivastava M."/>
            <person name="Hellsten U."/>
            <person name="Dirks B."/>
            <person name="Chapman J."/>
            <person name="Salamov A."/>
            <person name="Terry A."/>
            <person name="Shapiro H."/>
            <person name="Lindquist E."/>
            <person name="Kapitonov V.V."/>
            <person name="Jurka J."/>
            <person name="Genikhovich G."/>
            <person name="Grigoriev I.V."/>
            <person name="Lucas S.M."/>
            <person name="Steele R.E."/>
            <person name="Finnerty J.R."/>
            <person name="Technau U."/>
            <person name="Martindale M.Q."/>
            <person name="Rokhsar D.S."/>
        </authorList>
    </citation>
    <scope>NUCLEOTIDE SEQUENCE [LARGE SCALE GENOMIC DNA]</scope>
    <source>
        <strain evidence="3">CH2 X CH6</strain>
    </source>
</reference>
<accession>A7SJB9</accession>
<feature type="region of interest" description="Disordered" evidence="1">
    <location>
        <begin position="21"/>
        <end position="59"/>
    </location>
</feature>
<feature type="compositionally biased region" description="Basic and acidic residues" evidence="1">
    <location>
        <begin position="214"/>
        <end position="243"/>
    </location>
</feature>
<feature type="compositionally biased region" description="Polar residues" evidence="1">
    <location>
        <begin position="142"/>
        <end position="152"/>
    </location>
</feature>
<dbReference type="Proteomes" id="UP000001593">
    <property type="component" value="Unassembled WGS sequence"/>
</dbReference>
<dbReference type="HOGENOM" id="CLU_376134_0_0_1"/>
<dbReference type="PANTHER" id="PTHR19963">
    <property type="entry name" value="CCHC-TYPE DOMAIN-CONTAINING PROTEIN"/>
    <property type="match status" value="1"/>
</dbReference>
<dbReference type="InterPro" id="IPR013320">
    <property type="entry name" value="ConA-like_dom_sf"/>
</dbReference>
<organism evidence="2 3">
    <name type="scientific">Nematostella vectensis</name>
    <name type="common">Starlet sea anemone</name>
    <dbReference type="NCBI Taxonomy" id="45351"/>
    <lineage>
        <taxon>Eukaryota</taxon>
        <taxon>Metazoa</taxon>
        <taxon>Cnidaria</taxon>
        <taxon>Anthozoa</taxon>
        <taxon>Hexacorallia</taxon>
        <taxon>Actiniaria</taxon>
        <taxon>Edwardsiidae</taxon>
        <taxon>Nematostella</taxon>
    </lineage>
</organism>
<feature type="compositionally biased region" description="Basic and acidic residues" evidence="1">
    <location>
        <begin position="399"/>
        <end position="423"/>
    </location>
</feature>
<dbReference type="STRING" id="45351.A7SJB9"/>
<dbReference type="InParanoid" id="A7SJB9"/>
<feature type="compositionally biased region" description="Basic and acidic residues" evidence="1">
    <location>
        <begin position="47"/>
        <end position="59"/>
    </location>
</feature>
<feature type="region of interest" description="Disordered" evidence="1">
    <location>
        <begin position="102"/>
        <end position="261"/>
    </location>
</feature>
<dbReference type="Gene3D" id="2.60.120.200">
    <property type="match status" value="1"/>
</dbReference>